<proteinExistence type="inferred from homology"/>
<evidence type="ECO:0000256" key="1">
    <source>
        <dbReference type="ARBA" id="ARBA00001962"/>
    </source>
</evidence>
<evidence type="ECO:0000256" key="3">
    <source>
        <dbReference type="ARBA" id="ARBA00023002"/>
    </source>
</evidence>
<evidence type="ECO:0000256" key="5">
    <source>
        <dbReference type="ARBA" id="ARBA00049243"/>
    </source>
</evidence>
<dbReference type="Pfam" id="PF00465">
    <property type="entry name" value="Fe-ADH"/>
    <property type="match status" value="1"/>
</dbReference>
<comment type="catalytic activity">
    <reaction evidence="5">
        <text>a primary alcohol + NAD(+) = an aldehyde + NADH + H(+)</text>
        <dbReference type="Rhea" id="RHEA:10736"/>
        <dbReference type="ChEBI" id="CHEBI:15378"/>
        <dbReference type="ChEBI" id="CHEBI:15734"/>
        <dbReference type="ChEBI" id="CHEBI:17478"/>
        <dbReference type="ChEBI" id="CHEBI:57540"/>
        <dbReference type="ChEBI" id="CHEBI:57945"/>
        <dbReference type="EC" id="1.1.1.1"/>
    </reaction>
</comment>
<keyword evidence="9" id="KW-1185">Reference proteome</keyword>
<dbReference type="RefSeq" id="WP_161140390.1">
    <property type="nucleotide sequence ID" value="NZ_SPKJ01000027.1"/>
</dbReference>
<dbReference type="InterPro" id="IPR001670">
    <property type="entry name" value="ADH_Fe/GldA"/>
</dbReference>
<evidence type="ECO:0000256" key="2">
    <source>
        <dbReference type="ARBA" id="ARBA00007358"/>
    </source>
</evidence>
<dbReference type="InterPro" id="IPR039697">
    <property type="entry name" value="Alcohol_dehydrogenase_Fe"/>
</dbReference>
<evidence type="ECO:0000259" key="7">
    <source>
        <dbReference type="Pfam" id="PF25137"/>
    </source>
</evidence>
<reference evidence="8" key="1">
    <citation type="submission" date="2019-03" db="EMBL/GenBank/DDBJ databases">
        <title>Afifella sp. nov., isolated from activated sludge.</title>
        <authorList>
            <person name="Li Q."/>
            <person name="Liu Y."/>
        </authorList>
    </citation>
    <scope>NUCLEOTIDE SEQUENCE</scope>
    <source>
        <strain evidence="8">L72</strain>
    </source>
</reference>
<dbReference type="FunFam" id="3.40.50.1970:FF:000003">
    <property type="entry name" value="Alcohol dehydrogenase, iron-containing"/>
    <property type="match status" value="1"/>
</dbReference>
<evidence type="ECO:0000313" key="9">
    <source>
        <dbReference type="Proteomes" id="UP000773614"/>
    </source>
</evidence>
<dbReference type="Gene3D" id="1.20.1090.10">
    <property type="entry name" value="Dehydroquinate synthase-like - alpha domain"/>
    <property type="match status" value="1"/>
</dbReference>
<dbReference type="PANTHER" id="PTHR11496:SF102">
    <property type="entry name" value="ALCOHOL DEHYDROGENASE 4"/>
    <property type="match status" value="1"/>
</dbReference>
<dbReference type="OrthoDB" id="9815791at2"/>
<comment type="similarity">
    <text evidence="2">Belongs to the iron-containing alcohol dehydrogenase family.</text>
</comment>
<feature type="domain" description="Fe-containing alcohol dehydrogenase-like C-terminal" evidence="7">
    <location>
        <begin position="189"/>
        <end position="376"/>
    </location>
</feature>
<dbReference type="GO" id="GO:0046872">
    <property type="term" value="F:metal ion binding"/>
    <property type="evidence" value="ECO:0007669"/>
    <property type="project" value="InterPro"/>
</dbReference>
<accession>A0A964T416</accession>
<keyword evidence="3" id="KW-0560">Oxidoreductase</keyword>
<dbReference type="PROSITE" id="PS00913">
    <property type="entry name" value="ADH_IRON_1"/>
    <property type="match status" value="1"/>
</dbReference>
<feature type="domain" description="Alcohol dehydrogenase iron-type/glycerol dehydrogenase GldA" evidence="6">
    <location>
        <begin position="11"/>
        <end position="178"/>
    </location>
</feature>
<dbReference type="Proteomes" id="UP000773614">
    <property type="component" value="Unassembled WGS sequence"/>
</dbReference>
<name>A0A964T416_9HYPH</name>
<keyword evidence="4" id="KW-0520">NAD</keyword>
<comment type="caution">
    <text evidence="8">The sequence shown here is derived from an EMBL/GenBank/DDBJ whole genome shotgun (WGS) entry which is preliminary data.</text>
</comment>
<sequence>MAFEGIGYGPRIESGAGAAGRIGTLLEGERGACRVLLVGDRALAELGLVAPVLSALEQAGHAVVLFIEIAGEPAETVVEAARRLGRAEGCDAVVCLGGGSALDAGKLAAALLGSERPVSAFRLAAEPLPERTVPLVCVPTTAGTGSEMTGISVVSDGRKVKFWYWGAPLQADCAVLDPDLTVGLPPAVTATTGMDALVHAIEAATNRHAGGEGDVAAYRAIRLASANLRNAVREPRNIAARTAMLEAAGLGGLAIQKAGTALAHNIGHALGSISAVPHGLAVAAAMAATIDWVVAGNRPAFASVAEAMGEGRDPDRVPAAFRGICEDIGIPEMARRALAGLSAAELAAHMAAPENATMRKSTARPVTDADLLSLAEATLAYGGGTAAAG</sequence>
<dbReference type="GO" id="GO:0004022">
    <property type="term" value="F:alcohol dehydrogenase (NAD+) activity"/>
    <property type="evidence" value="ECO:0007669"/>
    <property type="project" value="UniProtKB-EC"/>
</dbReference>
<evidence type="ECO:0000313" key="8">
    <source>
        <dbReference type="EMBL" id="MYZ48043.1"/>
    </source>
</evidence>
<dbReference type="InterPro" id="IPR018211">
    <property type="entry name" value="ADH_Fe_CS"/>
</dbReference>
<dbReference type="SUPFAM" id="SSF56796">
    <property type="entry name" value="Dehydroquinate synthase-like"/>
    <property type="match status" value="1"/>
</dbReference>
<dbReference type="InterPro" id="IPR056798">
    <property type="entry name" value="ADH_Fe_C"/>
</dbReference>
<dbReference type="EMBL" id="SPKJ01000027">
    <property type="protein sequence ID" value="MYZ48043.1"/>
    <property type="molecule type" value="Genomic_DNA"/>
</dbReference>
<protein>
    <submittedName>
        <fullName evidence="8">Iron-containing alcohol dehydrogenase</fullName>
    </submittedName>
</protein>
<evidence type="ECO:0000259" key="6">
    <source>
        <dbReference type="Pfam" id="PF00465"/>
    </source>
</evidence>
<comment type="cofactor">
    <cofactor evidence="1">
        <name>Fe cation</name>
        <dbReference type="ChEBI" id="CHEBI:24875"/>
    </cofactor>
</comment>
<organism evidence="8 9">
    <name type="scientific">Propylenella binzhouense</name>
    <dbReference type="NCBI Taxonomy" id="2555902"/>
    <lineage>
        <taxon>Bacteria</taxon>
        <taxon>Pseudomonadati</taxon>
        <taxon>Pseudomonadota</taxon>
        <taxon>Alphaproteobacteria</taxon>
        <taxon>Hyphomicrobiales</taxon>
        <taxon>Propylenellaceae</taxon>
        <taxon>Propylenella</taxon>
    </lineage>
</organism>
<dbReference type="PANTHER" id="PTHR11496">
    <property type="entry name" value="ALCOHOL DEHYDROGENASE"/>
    <property type="match status" value="1"/>
</dbReference>
<gene>
    <name evidence="8" type="ORF">E4O86_10000</name>
</gene>
<evidence type="ECO:0000256" key="4">
    <source>
        <dbReference type="ARBA" id="ARBA00023027"/>
    </source>
</evidence>
<dbReference type="Gene3D" id="3.40.50.1970">
    <property type="match status" value="1"/>
</dbReference>
<dbReference type="AlphaFoldDB" id="A0A964T416"/>
<dbReference type="Pfam" id="PF25137">
    <property type="entry name" value="ADH_Fe_C"/>
    <property type="match status" value="1"/>
</dbReference>